<evidence type="ECO:0000313" key="4">
    <source>
        <dbReference type="Proteomes" id="UP000886653"/>
    </source>
</evidence>
<reference evidence="3" key="1">
    <citation type="submission" date="2013-11" db="EMBL/GenBank/DDBJ databases">
        <title>Genome sequence of the fusiform rust pathogen reveals effectors for host alternation and coevolution with pine.</title>
        <authorList>
            <consortium name="DOE Joint Genome Institute"/>
            <person name="Smith K."/>
            <person name="Pendleton A."/>
            <person name="Kubisiak T."/>
            <person name="Anderson C."/>
            <person name="Salamov A."/>
            <person name="Aerts A."/>
            <person name="Riley R."/>
            <person name="Clum A."/>
            <person name="Lindquist E."/>
            <person name="Ence D."/>
            <person name="Campbell M."/>
            <person name="Kronenberg Z."/>
            <person name="Feau N."/>
            <person name="Dhillon B."/>
            <person name="Hamelin R."/>
            <person name="Burleigh J."/>
            <person name="Smith J."/>
            <person name="Yandell M."/>
            <person name="Nelson C."/>
            <person name="Grigoriev I."/>
            <person name="Davis J."/>
        </authorList>
    </citation>
    <scope>NUCLEOTIDE SEQUENCE</scope>
    <source>
        <strain evidence="3">G11</strain>
    </source>
</reference>
<keyword evidence="4" id="KW-1185">Reference proteome</keyword>
<gene>
    <name evidence="3" type="ORF">CROQUDRAFT_650673</name>
</gene>
<feature type="compositionally biased region" description="Low complexity" evidence="1">
    <location>
        <begin position="27"/>
        <end position="47"/>
    </location>
</feature>
<proteinExistence type="predicted"/>
<feature type="region of interest" description="Disordered" evidence="1">
    <location>
        <begin position="1"/>
        <end position="47"/>
    </location>
</feature>
<dbReference type="AlphaFoldDB" id="A0A9P6TGR6"/>
<evidence type="ECO:0000256" key="2">
    <source>
        <dbReference type="SAM" id="Phobius"/>
    </source>
</evidence>
<organism evidence="3 4">
    <name type="scientific">Cronartium quercuum f. sp. fusiforme G11</name>
    <dbReference type="NCBI Taxonomy" id="708437"/>
    <lineage>
        <taxon>Eukaryota</taxon>
        <taxon>Fungi</taxon>
        <taxon>Dikarya</taxon>
        <taxon>Basidiomycota</taxon>
        <taxon>Pucciniomycotina</taxon>
        <taxon>Pucciniomycetes</taxon>
        <taxon>Pucciniales</taxon>
        <taxon>Coleosporiaceae</taxon>
        <taxon>Cronartium</taxon>
    </lineage>
</organism>
<comment type="caution">
    <text evidence="3">The sequence shown here is derived from an EMBL/GenBank/DDBJ whole genome shotgun (WGS) entry which is preliminary data.</text>
</comment>
<accession>A0A9P6TGR6</accession>
<dbReference type="Proteomes" id="UP000886653">
    <property type="component" value="Unassembled WGS sequence"/>
</dbReference>
<evidence type="ECO:0000313" key="3">
    <source>
        <dbReference type="EMBL" id="KAG0152046.1"/>
    </source>
</evidence>
<keyword evidence="2" id="KW-0812">Transmembrane</keyword>
<feature type="transmembrane region" description="Helical" evidence="2">
    <location>
        <begin position="52"/>
        <end position="75"/>
    </location>
</feature>
<evidence type="ECO:0000256" key="1">
    <source>
        <dbReference type="SAM" id="MobiDB-lite"/>
    </source>
</evidence>
<protein>
    <submittedName>
        <fullName evidence="3">Uncharacterized protein</fullName>
    </submittedName>
</protein>
<sequence>MNSDSDSEIEIVKPNNPSQQQLKPAQSRFSSPKLPLSRSPSRPRLSQSSVRLAFVTCLAQIVLQSFLIRVPFLIFPVKRLLSF</sequence>
<name>A0A9P6TGR6_9BASI</name>
<feature type="compositionally biased region" description="Polar residues" evidence="1">
    <location>
        <begin position="15"/>
        <end position="24"/>
    </location>
</feature>
<keyword evidence="2" id="KW-1133">Transmembrane helix</keyword>
<keyword evidence="2" id="KW-0472">Membrane</keyword>
<dbReference type="EMBL" id="MU167210">
    <property type="protein sequence ID" value="KAG0152046.1"/>
    <property type="molecule type" value="Genomic_DNA"/>
</dbReference>